<name>A0A165RN62_9AGAM</name>
<proteinExistence type="predicted"/>
<keyword evidence="1" id="KW-0812">Transmembrane</keyword>
<gene>
    <name evidence="2" type="ORF">NEOLEDRAFT_1135595</name>
</gene>
<feature type="transmembrane region" description="Helical" evidence="1">
    <location>
        <begin position="205"/>
        <end position="225"/>
    </location>
</feature>
<evidence type="ECO:0000313" key="3">
    <source>
        <dbReference type="Proteomes" id="UP000076761"/>
    </source>
</evidence>
<dbReference type="Proteomes" id="UP000076761">
    <property type="component" value="Unassembled WGS sequence"/>
</dbReference>
<evidence type="ECO:0000256" key="1">
    <source>
        <dbReference type="SAM" id="Phobius"/>
    </source>
</evidence>
<sequence length="230" mass="25763">MRKACKVCGRKKCKNWTHKASKSKQDTLPPCELRNPPNVYRIVYVTGILLPADEDAPRLVKVKCEVKLDDEYPHSLIHHFDLTPFIGGTYAGHSFIHSVAGSILQNPFLALYRDGFLADGSPINRSIRRLTRDRALHPWAGNVLVMKCNSNSPSDGKYIDASMEDLPIIQAYFVEYGQRLYETVRLYGSRRPSRMAETGMVGNEASGTVLTLGLLAFLLLVFGCYSRIIA</sequence>
<keyword evidence="1" id="KW-0472">Membrane</keyword>
<dbReference type="EMBL" id="KV425580">
    <property type="protein sequence ID" value="KZT24060.1"/>
    <property type="molecule type" value="Genomic_DNA"/>
</dbReference>
<dbReference type="AlphaFoldDB" id="A0A165RN62"/>
<accession>A0A165RN62</accession>
<keyword evidence="3" id="KW-1185">Reference proteome</keyword>
<reference evidence="2 3" key="1">
    <citation type="journal article" date="2016" name="Mol. Biol. Evol.">
        <title>Comparative Genomics of Early-Diverging Mushroom-Forming Fungi Provides Insights into the Origins of Lignocellulose Decay Capabilities.</title>
        <authorList>
            <person name="Nagy L.G."/>
            <person name="Riley R."/>
            <person name="Tritt A."/>
            <person name="Adam C."/>
            <person name="Daum C."/>
            <person name="Floudas D."/>
            <person name="Sun H."/>
            <person name="Yadav J.S."/>
            <person name="Pangilinan J."/>
            <person name="Larsson K.H."/>
            <person name="Matsuura K."/>
            <person name="Barry K."/>
            <person name="Labutti K."/>
            <person name="Kuo R."/>
            <person name="Ohm R.A."/>
            <person name="Bhattacharya S.S."/>
            <person name="Shirouzu T."/>
            <person name="Yoshinaga Y."/>
            <person name="Martin F.M."/>
            <person name="Grigoriev I.V."/>
            <person name="Hibbett D.S."/>
        </authorList>
    </citation>
    <scope>NUCLEOTIDE SEQUENCE [LARGE SCALE GENOMIC DNA]</scope>
    <source>
        <strain evidence="2 3">HHB14362 ss-1</strain>
    </source>
</reference>
<dbReference type="OrthoDB" id="437457at2759"/>
<organism evidence="2 3">
    <name type="scientific">Neolentinus lepideus HHB14362 ss-1</name>
    <dbReference type="NCBI Taxonomy" id="1314782"/>
    <lineage>
        <taxon>Eukaryota</taxon>
        <taxon>Fungi</taxon>
        <taxon>Dikarya</taxon>
        <taxon>Basidiomycota</taxon>
        <taxon>Agaricomycotina</taxon>
        <taxon>Agaricomycetes</taxon>
        <taxon>Gloeophyllales</taxon>
        <taxon>Gloeophyllaceae</taxon>
        <taxon>Neolentinus</taxon>
    </lineage>
</organism>
<dbReference type="InParanoid" id="A0A165RN62"/>
<dbReference type="STRING" id="1314782.A0A165RN62"/>
<evidence type="ECO:0000313" key="2">
    <source>
        <dbReference type="EMBL" id="KZT24060.1"/>
    </source>
</evidence>
<keyword evidence="1" id="KW-1133">Transmembrane helix</keyword>
<protein>
    <submittedName>
        <fullName evidence="2">Uncharacterized protein</fullName>
    </submittedName>
</protein>